<dbReference type="InterPro" id="IPR012340">
    <property type="entry name" value="NA-bd_OB-fold"/>
</dbReference>
<dbReference type="PANTHER" id="PTHR11061">
    <property type="entry name" value="RNA M5U METHYLTRANSFERASE"/>
    <property type="match status" value="1"/>
</dbReference>
<sequence>MTIPAETPSPQTQPQTGSDSALSDRADHSAAQTVWPSDLPEPKWQQGEMLKVAITDLTNSGDGVGRWEDRVVFVPNTVPGDVIRVKMTKVKETHGFGIPAGIVQPSPQRVRPACIVADKCGGCQWQQVSYEQQLISKRDLVVDALTRIGKLENVQVDPVMASEQQLGYRNKATYPLGRSQINTVQAGYYRKGSHRLVNLNQCPVQDPLLDPLLAEVKADIEAREWKIYDERLHKGHLKHLSLRVGRRTGQVLLTLISRSVKLKGIHEQAEQWMARYPNLAGVLVNLNWKRTNAIFGPDTYGIAGQSYLEEEFAGLTFHIQPSTFFQVNTEQAERLLRHVQTELALTGEETLVDAYCGVGTFTLPLAQQVKQCIGLEAFAESVKQAEENAVLNKIENVAFKIGDVAELMPQLEVRPDVVLLDPPRKGCDPAMLEALINLKPERIVYISCNPATLARDLQVLCDVGKYRLTRVQPADFFPQTSHVECAAFLVA</sequence>
<evidence type="ECO:0000256" key="2">
    <source>
        <dbReference type="ARBA" id="ARBA00022679"/>
    </source>
</evidence>
<dbReference type="Gene3D" id="2.40.50.140">
    <property type="entry name" value="Nucleic acid-binding proteins"/>
    <property type="match status" value="1"/>
</dbReference>
<gene>
    <name evidence="8" type="ORF">DCF15_07600</name>
</gene>
<feature type="compositionally biased region" description="Polar residues" evidence="6">
    <location>
        <begin position="8"/>
        <end position="21"/>
    </location>
</feature>
<dbReference type="InterPro" id="IPR010280">
    <property type="entry name" value="U5_MeTrfase_fam"/>
</dbReference>
<proteinExistence type="inferred from homology"/>
<dbReference type="InterPro" id="IPR002792">
    <property type="entry name" value="TRAM_dom"/>
</dbReference>
<feature type="binding site" evidence="4">
    <location>
        <position position="421"/>
    </location>
    <ligand>
        <name>S-adenosyl-L-methionine</name>
        <dbReference type="ChEBI" id="CHEBI:59789"/>
    </ligand>
</feature>
<evidence type="ECO:0000256" key="5">
    <source>
        <dbReference type="PROSITE-ProRule" id="PRU10015"/>
    </source>
</evidence>
<dbReference type="PROSITE" id="PS50926">
    <property type="entry name" value="TRAM"/>
    <property type="match status" value="1"/>
</dbReference>
<dbReference type="AlphaFoldDB" id="A0A2W4ZQN5"/>
<dbReference type="PANTHER" id="PTHR11061:SF30">
    <property type="entry name" value="TRNA (URACIL(54)-C(5))-METHYLTRANSFERASE"/>
    <property type="match status" value="1"/>
</dbReference>
<dbReference type="FunFam" id="2.40.50.1070:FF:000003">
    <property type="entry name" value="23S rRNA (Uracil-5-)-methyltransferase RumA"/>
    <property type="match status" value="1"/>
</dbReference>
<evidence type="ECO:0000256" key="4">
    <source>
        <dbReference type="PROSITE-ProRule" id="PRU01024"/>
    </source>
</evidence>
<dbReference type="SUPFAM" id="SSF53335">
    <property type="entry name" value="S-adenosyl-L-methionine-dependent methyltransferases"/>
    <property type="match status" value="1"/>
</dbReference>
<reference evidence="8 9" key="2">
    <citation type="submission" date="2018-06" db="EMBL/GenBank/DDBJ databases">
        <title>Metagenomic assembly of (sub)arctic Cyanobacteria and their associated microbiome from non-axenic cultures.</title>
        <authorList>
            <person name="Baurain D."/>
        </authorList>
    </citation>
    <scope>NUCLEOTIDE SEQUENCE [LARGE SCALE GENOMIC DNA]</scope>
    <source>
        <strain evidence="8">ULC027bin1</strain>
    </source>
</reference>
<dbReference type="GO" id="GO:0070041">
    <property type="term" value="F:rRNA (uridine-C5-)-methyltransferase activity"/>
    <property type="evidence" value="ECO:0007669"/>
    <property type="project" value="TreeGrafter"/>
</dbReference>
<feature type="active site" evidence="5">
    <location>
        <position position="448"/>
    </location>
</feature>
<dbReference type="Gene3D" id="2.40.50.1070">
    <property type="match status" value="1"/>
</dbReference>
<dbReference type="GO" id="GO:0070475">
    <property type="term" value="P:rRNA base methylation"/>
    <property type="evidence" value="ECO:0007669"/>
    <property type="project" value="TreeGrafter"/>
</dbReference>
<feature type="domain" description="TRAM" evidence="7">
    <location>
        <begin position="43"/>
        <end position="101"/>
    </location>
</feature>
<dbReference type="NCBIfam" id="TIGR00479">
    <property type="entry name" value="rumA"/>
    <property type="match status" value="1"/>
</dbReference>
<dbReference type="SUPFAM" id="SSF50249">
    <property type="entry name" value="Nucleic acid-binding proteins"/>
    <property type="match status" value="1"/>
</dbReference>
<evidence type="ECO:0000313" key="8">
    <source>
        <dbReference type="EMBL" id="PZO57158.1"/>
    </source>
</evidence>
<dbReference type="FunFam" id="3.40.50.150:FF:000009">
    <property type="entry name" value="23S rRNA (Uracil(1939)-C(5))-methyltransferase RlmD"/>
    <property type="match status" value="1"/>
</dbReference>
<feature type="binding site" evidence="4">
    <location>
        <position position="326"/>
    </location>
    <ligand>
        <name>S-adenosyl-L-methionine</name>
        <dbReference type="ChEBI" id="CHEBI:59789"/>
    </ligand>
</feature>
<dbReference type="Gene3D" id="3.40.50.150">
    <property type="entry name" value="Vaccinia Virus protein VP39"/>
    <property type="match status" value="1"/>
</dbReference>
<organism evidence="8 9">
    <name type="scientific">Phormidesmis priestleyi</name>
    <dbReference type="NCBI Taxonomy" id="268141"/>
    <lineage>
        <taxon>Bacteria</taxon>
        <taxon>Bacillati</taxon>
        <taxon>Cyanobacteriota</taxon>
        <taxon>Cyanophyceae</taxon>
        <taxon>Leptolyngbyales</taxon>
        <taxon>Leptolyngbyaceae</taxon>
        <taxon>Phormidesmis</taxon>
    </lineage>
</organism>
<dbReference type="InterPro" id="IPR030390">
    <property type="entry name" value="MeTrfase_TrmA_AS"/>
</dbReference>
<protein>
    <submittedName>
        <fullName evidence="8">23S rRNA (Uracil(1939)-C(5))-methyltransferase RlmD</fullName>
    </submittedName>
</protein>
<feature type="binding site" evidence="4">
    <location>
        <position position="376"/>
    </location>
    <ligand>
        <name>S-adenosyl-L-methionine</name>
        <dbReference type="ChEBI" id="CHEBI:59789"/>
    </ligand>
</feature>
<dbReference type="CDD" id="cd02440">
    <property type="entry name" value="AdoMet_MTases"/>
    <property type="match status" value="1"/>
</dbReference>
<keyword evidence="2 4" id="KW-0808">Transferase</keyword>
<accession>A0A2W4ZQN5</accession>
<dbReference type="InterPro" id="IPR029063">
    <property type="entry name" value="SAM-dependent_MTases_sf"/>
</dbReference>
<evidence type="ECO:0000256" key="6">
    <source>
        <dbReference type="SAM" id="MobiDB-lite"/>
    </source>
</evidence>
<evidence type="ECO:0000256" key="1">
    <source>
        <dbReference type="ARBA" id="ARBA00022603"/>
    </source>
</evidence>
<dbReference type="Pfam" id="PF01938">
    <property type="entry name" value="TRAM"/>
    <property type="match status" value="1"/>
</dbReference>
<feature type="region of interest" description="Disordered" evidence="6">
    <location>
        <begin position="1"/>
        <end position="42"/>
    </location>
</feature>
<dbReference type="PROSITE" id="PS01230">
    <property type="entry name" value="TRMA_1"/>
    <property type="match status" value="1"/>
</dbReference>
<dbReference type="EMBL" id="QBMP01000057">
    <property type="protein sequence ID" value="PZO57158.1"/>
    <property type="molecule type" value="Genomic_DNA"/>
</dbReference>
<evidence type="ECO:0000259" key="7">
    <source>
        <dbReference type="PROSITE" id="PS50926"/>
    </source>
</evidence>
<evidence type="ECO:0000256" key="3">
    <source>
        <dbReference type="ARBA" id="ARBA00022691"/>
    </source>
</evidence>
<evidence type="ECO:0000313" key="9">
    <source>
        <dbReference type="Proteomes" id="UP000249794"/>
    </source>
</evidence>
<comment type="similarity">
    <text evidence="4">Belongs to the class I-like SAM-binding methyltransferase superfamily. RNA M5U methyltransferase family.</text>
</comment>
<feature type="binding site" evidence="4">
    <location>
        <position position="355"/>
    </location>
    <ligand>
        <name>S-adenosyl-L-methionine</name>
        <dbReference type="ChEBI" id="CHEBI:59789"/>
    </ligand>
</feature>
<dbReference type="Pfam" id="PF05958">
    <property type="entry name" value="tRNA_U5-meth_tr"/>
    <property type="match status" value="1"/>
</dbReference>
<reference evidence="9" key="1">
    <citation type="submission" date="2018-04" db="EMBL/GenBank/DDBJ databases">
        <authorList>
            <person name="Cornet L."/>
        </authorList>
    </citation>
    <scope>NUCLEOTIDE SEQUENCE [LARGE SCALE GENOMIC DNA]</scope>
</reference>
<feature type="active site" description="Nucleophile" evidence="4">
    <location>
        <position position="448"/>
    </location>
</feature>
<dbReference type="PROSITE" id="PS51687">
    <property type="entry name" value="SAM_MT_RNA_M5U"/>
    <property type="match status" value="1"/>
</dbReference>
<name>A0A2W4ZQN5_9CYAN</name>
<dbReference type="Proteomes" id="UP000249794">
    <property type="component" value="Unassembled WGS sequence"/>
</dbReference>
<keyword evidence="1 4" id="KW-0489">Methyltransferase</keyword>
<keyword evidence="3 4" id="KW-0949">S-adenosyl-L-methionine</keyword>
<comment type="caution">
    <text evidence="8">The sequence shown here is derived from an EMBL/GenBank/DDBJ whole genome shotgun (WGS) entry which is preliminary data.</text>
</comment>